<proteinExistence type="predicted"/>
<gene>
    <name evidence="1" type="ORF">AFUS01_LOCUS36138</name>
</gene>
<reference evidence="1" key="1">
    <citation type="submission" date="2021-06" db="EMBL/GenBank/DDBJ databases">
        <authorList>
            <person name="Hodson N. C."/>
            <person name="Mongue J. A."/>
            <person name="Jaron S. K."/>
        </authorList>
    </citation>
    <scope>NUCLEOTIDE SEQUENCE</scope>
</reference>
<feature type="non-terminal residue" evidence="1">
    <location>
        <position position="1"/>
    </location>
</feature>
<protein>
    <submittedName>
        <fullName evidence="1">Uncharacterized protein</fullName>
    </submittedName>
</protein>
<evidence type="ECO:0000313" key="1">
    <source>
        <dbReference type="EMBL" id="CAG7826067.1"/>
    </source>
</evidence>
<dbReference type="PROSITE" id="PS50096">
    <property type="entry name" value="IQ"/>
    <property type="match status" value="1"/>
</dbReference>
<dbReference type="Proteomes" id="UP000708208">
    <property type="component" value="Unassembled WGS sequence"/>
</dbReference>
<comment type="caution">
    <text evidence="1">The sequence shown here is derived from an EMBL/GenBank/DDBJ whole genome shotgun (WGS) entry which is preliminary data.</text>
</comment>
<organism evidence="1 2">
    <name type="scientific">Allacma fusca</name>
    <dbReference type="NCBI Taxonomy" id="39272"/>
    <lineage>
        <taxon>Eukaryota</taxon>
        <taxon>Metazoa</taxon>
        <taxon>Ecdysozoa</taxon>
        <taxon>Arthropoda</taxon>
        <taxon>Hexapoda</taxon>
        <taxon>Collembola</taxon>
        <taxon>Symphypleona</taxon>
        <taxon>Sminthuridae</taxon>
        <taxon>Allacma</taxon>
    </lineage>
</organism>
<accession>A0A8J2KZ85</accession>
<dbReference type="Pfam" id="PF00612">
    <property type="entry name" value="IQ"/>
    <property type="match status" value="1"/>
</dbReference>
<dbReference type="InterPro" id="IPR000048">
    <property type="entry name" value="IQ_motif_EF-hand-BS"/>
</dbReference>
<dbReference type="EMBL" id="CAJVCH010538492">
    <property type="protein sequence ID" value="CAG7826067.1"/>
    <property type="molecule type" value="Genomic_DNA"/>
</dbReference>
<keyword evidence="2" id="KW-1185">Reference proteome</keyword>
<evidence type="ECO:0000313" key="2">
    <source>
        <dbReference type="Proteomes" id="UP000708208"/>
    </source>
</evidence>
<dbReference type="AlphaFoldDB" id="A0A8J2KZ85"/>
<dbReference type="OrthoDB" id="10254377at2759"/>
<name>A0A8J2KZ85_9HEXA</name>
<feature type="non-terminal residue" evidence="1">
    <location>
        <position position="111"/>
    </location>
</feature>
<sequence>FNKLLLQKEELEQKYLHLLQIVESEKTAKWQYTVQCEQLASEIKKLRSELCALKKEWRLGGGSGNSGGSSTHTLESEDLKKIKKVQSFFRGWLCRRRWKQIVDEYIKSPHA</sequence>